<dbReference type="InterPro" id="IPR011009">
    <property type="entry name" value="Kinase-like_dom_sf"/>
</dbReference>
<keyword evidence="2" id="KW-1133">Transmembrane helix</keyword>
<keyword evidence="4" id="KW-1185">Reference proteome</keyword>
<feature type="region of interest" description="Disordered" evidence="1">
    <location>
        <begin position="576"/>
        <end position="599"/>
    </location>
</feature>
<dbReference type="RefSeq" id="XP_042927150.1">
    <property type="nucleotide sequence ID" value="XM_043059516.1"/>
</dbReference>
<dbReference type="PANTHER" id="PTHR45725">
    <property type="entry name" value="FORMIN HOMOLOGY 2 FAMILY MEMBER"/>
    <property type="match status" value="1"/>
</dbReference>
<dbReference type="Gene3D" id="2.160.20.80">
    <property type="entry name" value="E3 ubiquitin-protein ligase SopA"/>
    <property type="match status" value="1"/>
</dbReference>
<dbReference type="SUPFAM" id="SSF56112">
    <property type="entry name" value="Protein kinase-like (PK-like)"/>
    <property type="match status" value="1"/>
</dbReference>
<accession>A0A2K3E1K7</accession>
<reference evidence="3 4" key="1">
    <citation type="journal article" date="2007" name="Science">
        <title>The Chlamydomonas genome reveals the evolution of key animal and plant functions.</title>
        <authorList>
            <person name="Merchant S.S."/>
            <person name="Prochnik S.E."/>
            <person name="Vallon O."/>
            <person name="Harris E.H."/>
            <person name="Karpowicz S.J."/>
            <person name="Witman G.B."/>
            <person name="Terry A."/>
            <person name="Salamov A."/>
            <person name="Fritz-Laylin L.K."/>
            <person name="Marechal-Drouard L."/>
            <person name="Marshall W.F."/>
            <person name="Qu L.H."/>
            <person name="Nelson D.R."/>
            <person name="Sanderfoot A.A."/>
            <person name="Spalding M.H."/>
            <person name="Kapitonov V.V."/>
            <person name="Ren Q."/>
            <person name="Ferris P."/>
            <person name="Lindquist E."/>
            <person name="Shapiro H."/>
            <person name="Lucas S.M."/>
            <person name="Grimwood J."/>
            <person name="Schmutz J."/>
            <person name="Cardol P."/>
            <person name="Cerutti H."/>
            <person name="Chanfreau G."/>
            <person name="Chen C.L."/>
            <person name="Cognat V."/>
            <person name="Croft M.T."/>
            <person name="Dent R."/>
            <person name="Dutcher S."/>
            <person name="Fernandez E."/>
            <person name="Fukuzawa H."/>
            <person name="Gonzalez-Ballester D."/>
            <person name="Gonzalez-Halphen D."/>
            <person name="Hallmann A."/>
            <person name="Hanikenne M."/>
            <person name="Hippler M."/>
            <person name="Inwood W."/>
            <person name="Jabbari K."/>
            <person name="Kalanon M."/>
            <person name="Kuras R."/>
            <person name="Lefebvre P.A."/>
            <person name="Lemaire S.D."/>
            <person name="Lobanov A.V."/>
            <person name="Lohr M."/>
            <person name="Manuell A."/>
            <person name="Meier I."/>
            <person name="Mets L."/>
            <person name="Mittag M."/>
            <person name="Mittelmeier T."/>
            <person name="Moroney J.V."/>
            <person name="Moseley J."/>
            <person name="Napoli C."/>
            <person name="Nedelcu A.M."/>
            <person name="Niyogi K."/>
            <person name="Novoselov S.V."/>
            <person name="Paulsen I.T."/>
            <person name="Pazour G."/>
            <person name="Purton S."/>
            <person name="Ral J.P."/>
            <person name="Riano-Pachon D.M."/>
            <person name="Riekhof W."/>
            <person name="Rymarquis L."/>
            <person name="Schroda M."/>
            <person name="Stern D."/>
            <person name="Umen J."/>
            <person name="Willows R."/>
            <person name="Wilson N."/>
            <person name="Zimmer S.L."/>
            <person name="Allmer J."/>
            <person name="Balk J."/>
            <person name="Bisova K."/>
            <person name="Chen C.J."/>
            <person name="Elias M."/>
            <person name="Gendler K."/>
            <person name="Hauser C."/>
            <person name="Lamb M.R."/>
            <person name="Ledford H."/>
            <person name="Long J.C."/>
            <person name="Minagawa J."/>
            <person name="Page M.D."/>
            <person name="Pan J."/>
            <person name="Pootakham W."/>
            <person name="Roje S."/>
            <person name="Rose A."/>
            <person name="Stahlberg E."/>
            <person name="Terauchi A.M."/>
            <person name="Yang P."/>
            <person name="Ball S."/>
            <person name="Bowler C."/>
            <person name="Dieckmann C.L."/>
            <person name="Gladyshev V.N."/>
            <person name="Green P."/>
            <person name="Jorgensen R."/>
            <person name="Mayfield S."/>
            <person name="Mueller-Roeber B."/>
            <person name="Rajamani S."/>
            <person name="Sayre R.T."/>
            <person name="Brokstein P."/>
            <person name="Dubchak I."/>
            <person name="Goodstein D."/>
            <person name="Hornick L."/>
            <person name="Huang Y.W."/>
            <person name="Jhaveri J."/>
            <person name="Luo Y."/>
            <person name="Martinez D."/>
            <person name="Ngau W.C."/>
            <person name="Otillar B."/>
            <person name="Poliakov A."/>
            <person name="Porter A."/>
            <person name="Szajkowski L."/>
            <person name="Werner G."/>
            <person name="Zhou K."/>
            <person name="Grigoriev I.V."/>
            <person name="Rokhsar D.S."/>
            <person name="Grossman A.R."/>
        </authorList>
    </citation>
    <scope>NUCLEOTIDE SEQUENCE [LARGE SCALE GENOMIC DNA]</scope>
    <source>
        <strain evidence="4">CC-503</strain>
    </source>
</reference>
<dbReference type="Proteomes" id="UP000006906">
    <property type="component" value="Chromosome 2"/>
</dbReference>
<feature type="compositionally biased region" description="Low complexity" evidence="1">
    <location>
        <begin position="185"/>
        <end position="197"/>
    </location>
</feature>
<proteinExistence type="predicted"/>
<feature type="compositionally biased region" description="Low complexity" evidence="1">
    <location>
        <begin position="905"/>
        <end position="919"/>
    </location>
</feature>
<evidence type="ECO:0000313" key="3">
    <source>
        <dbReference type="EMBL" id="PNW86659.1"/>
    </source>
</evidence>
<dbReference type="PaxDb" id="3055-EDO95810"/>
<dbReference type="GeneID" id="5727704"/>
<gene>
    <name evidence="3" type="ORF">CHLRE_02g095048v5</name>
</gene>
<name>A0A2K3E1K7_CHLRE</name>
<feature type="region of interest" description="Disordered" evidence="1">
    <location>
        <begin position="1191"/>
        <end position="1232"/>
    </location>
</feature>
<keyword evidence="2" id="KW-0472">Membrane</keyword>
<dbReference type="Gene3D" id="1.10.510.10">
    <property type="entry name" value="Transferase(Phosphotransferase) domain 1"/>
    <property type="match status" value="1"/>
</dbReference>
<feature type="region of interest" description="Disordered" evidence="1">
    <location>
        <begin position="170"/>
        <end position="232"/>
    </location>
</feature>
<sequence>MTVFETVRQFFPARPRAPAGQVAESLPSVPEASTVEAAVKAIVKHGGPEVENLQFGGDLEAGGQGTVAAVTVTRCEDGGVMLPPRHLLHDAGKAVRRGKGKDADKVEAVMKLTKTKQVHRTWSMQYMLRALMLRALCSSYMPIMLFINVLWRVTATPAMLVAKVSDANVSDANGSDANVSDAKVSDANASDANVSDAKVSDAKDSDANVSDANGSDANGSDANVSDANVSDAKDSSAEQRIIVSTELSPRAHMTLAAFIARAADCVMPVLGEDWLVFWLASPGLPPSMVYWAMRAAVPLLMGGKVLWDSGVIHRDWKPSNVLVTLRFIGELVVGLVVQLADLGYSRPIDFDRKTFTPGQFGTPGFQPVLSLVDTNLLGNLMIADLQLDVMGLVEVVLSMLLNPAVVMDYAACIGPTWLMYASMYGRAQKQGRALPEGDTTTLRAAPLAVLGVELAGSVELLELLEQQEPLKLTEHKELHPPVPENMAGTAHDKRNTSLMLKQLSLPIGDDVIQRPGAARGSQRGAVGAEAAETAVRAAADKAQQEAAAKVTSCGVTSNEEGVRQGLLGCEQSLKVQMEAEQQRKPESSQQQKPEHKNSAKCGACALNTRRYMGFLSFPQPGLHRSRTEAGSTASLVVSLMRKLAARVELRCDAGNDVTWLFPQLDVAAAVEAALGAGKPTAAAASSSSRSGGAGAPAAGQNAELTAAISVAQLLLQLFMFALQLWVWAVEELCGLTEDNLNKMRDMGMSMAAVDAWLEGAKMRAVGTATSLVLLMLDYQHLLHQGKALPLLPRIVGGMRVAEAQQAANKANAAAVAAAAAAKAATDAAAAAGSRQLRRAAAKAKAAAESKHQQAAADARDLAAALSVQQKAAMAMSAVVQRGFQCEEKEPGGLLSPLLKRRPEGGKASSAQPPAAASSAGAGGGAGGSGTASNARAAAGDGRKRPHAGVSSHGGGAGGIGSGGGISGGSNSAGDVQTLLFPGGRDGASDVLDMMPDLSTLAHLEATGVLTAEDVKHLRRIHARLCGPGGASNTAALPVSRPVEAELMRMQKSLQRQSDPQLGRRLRGLFQVCLLTSVDDMLDESEQMQILELISQYLSLGVIGMNVICLHGQRDTAAMQELQPRKRQQPPPLPEGWNLTAGKMLPAEAKAAAARAEAAGAAAPGVAVAVAAADAEAAGGAAAADAEAEAAGAGEAAAGQDEQPPTVGAAGAEPSAASSQHEVMAGASRPQKADRFVQEVQREIAARHLSGSGGPCSNSTGAGSNIRCGSGTGAADTVSSSAATARYTAAVQDCVQALKPRPELASVAGTHLEEALKRLQLTAQPAPQQANPLTQEAADKVCDRLSQLLLLQQHRQQQQEREEEEEEEEGEEEEGGDEGEEERGGDMDVDEQQQQQQQPRRRRRLEEPQ</sequence>
<feature type="compositionally biased region" description="Gly residues" evidence="1">
    <location>
        <begin position="920"/>
        <end position="929"/>
    </location>
</feature>
<feature type="compositionally biased region" description="Low complexity" evidence="1">
    <location>
        <begin position="1191"/>
        <end position="1218"/>
    </location>
</feature>
<feature type="transmembrane region" description="Helical" evidence="2">
    <location>
        <begin position="131"/>
        <end position="151"/>
    </location>
</feature>
<dbReference type="InterPro" id="IPR051425">
    <property type="entry name" value="Formin_Homology"/>
</dbReference>
<protein>
    <recommendedName>
        <fullName evidence="5">Protein kinase domain-containing protein</fullName>
    </recommendedName>
</protein>
<evidence type="ECO:0008006" key="5">
    <source>
        <dbReference type="Google" id="ProtNLM"/>
    </source>
</evidence>
<organism evidence="3 4">
    <name type="scientific">Chlamydomonas reinhardtii</name>
    <name type="common">Chlamydomonas smithii</name>
    <dbReference type="NCBI Taxonomy" id="3055"/>
    <lineage>
        <taxon>Eukaryota</taxon>
        <taxon>Viridiplantae</taxon>
        <taxon>Chlorophyta</taxon>
        <taxon>core chlorophytes</taxon>
        <taxon>Chlorophyceae</taxon>
        <taxon>CS clade</taxon>
        <taxon>Chlamydomonadales</taxon>
        <taxon>Chlamydomonadaceae</taxon>
        <taxon>Chlamydomonas</taxon>
    </lineage>
</organism>
<feature type="region of interest" description="Disordered" evidence="1">
    <location>
        <begin position="889"/>
        <end position="970"/>
    </location>
</feature>
<dbReference type="Gramene" id="PNW86659">
    <property type="protein sequence ID" value="PNW86659"/>
    <property type="gene ID" value="CHLRE_02g095048v5"/>
</dbReference>
<keyword evidence="2" id="KW-0812">Transmembrane</keyword>
<evidence type="ECO:0000313" key="4">
    <source>
        <dbReference type="Proteomes" id="UP000006906"/>
    </source>
</evidence>
<feature type="compositionally biased region" description="Polar residues" evidence="1">
    <location>
        <begin position="208"/>
        <end position="228"/>
    </location>
</feature>
<feature type="compositionally biased region" description="Gly residues" evidence="1">
    <location>
        <begin position="951"/>
        <end position="967"/>
    </location>
</feature>
<evidence type="ECO:0000256" key="2">
    <source>
        <dbReference type="SAM" id="Phobius"/>
    </source>
</evidence>
<feature type="compositionally biased region" description="Low complexity" evidence="1">
    <location>
        <begin position="930"/>
        <end position="939"/>
    </location>
</feature>
<feature type="compositionally biased region" description="Basic and acidic residues" evidence="1">
    <location>
        <begin position="580"/>
        <end position="597"/>
    </location>
</feature>
<dbReference type="InParanoid" id="A0A2K3E1K7"/>
<feature type="region of interest" description="Disordered" evidence="1">
    <location>
        <begin position="1352"/>
        <end position="1408"/>
    </location>
</feature>
<dbReference type="SUPFAM" id="SSF141571">
    <property type="entry name" value="Pentapeptide repeat-like"/>
    <property type="match status" value="1"/>
</dbReference>
<evidence type="ECO:0000256" key="1">
    <source>
        <dbReference type="SAM" id="MobiDB-lite"/>
    </source>
</evidence>
<dbReference type="KEGG" id="cre:CHLRE_02g095048v5"/>
<dbReference type="EMBL" id="CM008963">
    <property type="protein sequence ID" value="PNW86659.1"/>
    <property type="molecule type" value="Genomic_DNA"/>
</dbReference>
<dbReference type="PANTHER" id="PTHR45725:SF18">
    <property type="entry name" value="ORC1-LIKE AAA ATPASE DOMAIN-CONTAINING PROTEIN"/>
    <property type="match status" value="1"/>
</dbReference>
<feature type="compositionally biased region" description="Acidic residues" evidence="1">
    <location>
        <begin position="1360"/>
        <end position="1390"/>
    </location>
</feature>